<dbReference type="InterPro" id="IPR018636">
    <property type="entry name" value="DUF2058"/>
</dbReference>
<proteinExistence type="predicted"/>
<reference evidence="2 3" key="1">
    <citation type="submission" date="2024-02" db="EMBL/GenBank/DDBJ databases">
        <title>A novel Wenzhouxiangellaceae bacterium, isolated from coastal sediments.</title>
        <authorList>
            <person name="Du Z.-J."/>
            <person name="Ye Y.-Q."/>
            <person name="Zhang X.-Y."/>
        </authorList>
    </citation>
    <scope>NUCLEOTIDE SEQUENCE [LARGE SCALE GENOMIC DNA]</scope>
    <source>
        <strain evidence="2 3">CH-27</strain>
    </source>
</reference>
<dbReference type="Pfam" id="PF09831">
    <property type="entry name" value="DUF2058"/>
    <property type="match status" value="1"/>
</dbReference>
<organism evidence="2 3">
    <name type="scientific">Elongatibacter sediminis</name>
    <dbReference type="NCBI Taxonomy" id="3119006"/>
    <lineage>
        <taxon>Bacteria</taxon>
        <taxon>Pseudomonadati</taxon>
        <taxon>Pseudomonadota</taxon>
        <taxon>Gammaproteobacteria</taxon>
        <taxon>Chromatiales</taxon>
        <taxon>Wenzhouxiangellaceae</taxon>
        <taxon>Elongatibacter</taxon>
    </lineage>
</organism>
<accession>A0AAW9RBH5</accession>
<dbReference type="EMBL" id="JAZHOG010000002">
    <property type="protein sequence ID" value="MEJ8566649.1"/>
    <property type="molecule type" value="Genomic_DNA"/>
</dbReference>
<comment type="caution">
    <text evidence="2">The sequence shown here is derived from an EMBL/GenBank/DDBJ whole genome shotgun (WGS) entry which is preliminary data.</text>
</comment>
<keyword evidence="3" id="KW-1185">Reference proteome</keyword>
<feature type="compositionally biased region" description="Basic residues" evidence="1">
    <location>
        <begin position="21"/>
        <end position="34"/>
    </location>
</feature>
<evidence type="ECO:0000313" key="3">
    <source>
        <dbReference type="Proteomes" id="UP001359886"/>
    </source>
</evidence>
<name>A0AAW9RBH5_9GAMM</name>
<evidence type="ECO:0000313" key="2">
    <source>
        <dbReference type="EMBL" id="MEJ8566649.1"/>
    </source>
</evidence>
<feature type="region of interest" description="Disordered" evidence="1">
    <location>
        <begin position="1"/>
        <end position="53"/>
    </location>
</feature>
<sequence length="188" mass="21026">MSKSLQDQLLELGLAKDRPAGKRKRGKPSRRKPRKDGGRGPGATAGLEAKARAGADLTLEEAFRLREEVEKSEARAAKRRKREEDRRRRKINESIRAIVEPNRLNDADAEEARYFMYKGRIRKVHVTAEQLEGLNENRLGLVYLMGGYHILEPGHVDAVRQISSEHVVDLAADTDADDSGSADEAEEA</sequence>
<protein>
    <submittedName>
        <fullName evidence="2">DUF2058 family protein</fullName>
    </submittedName>
</protein>
<dbReference type="RefSeq" id="WP_354693971.1">
    <property type="nucleotide sequence ID" value="NZ_JAZHOG010000002.1"/>
</dbReference>
<evidence type="ECO:0000256" key="1">
    <source>
        <dbReference type="SAM" id="MobiDB-lite"/>
    </source>
</evidence>
<dbReference type="AlphaFoldDB" id="A0AAW9RBH5"/>
<dbReference type="Proteomes" id="UP001359886">
    <property type="component" value="Unassembled WGS sequence"/>
</dbReference>
<gene>
    <name evidence="2" type="ORF">V3330_03325</name>
</gene>